<evidence type="ECO:0000313" key="6">
    <source>
        <dbReference type="Proteomes" id="UP001179280"/>
    </source>
</evidence>
<dbReference type="InterPro" id="IPR012349">
    <property type="entry name" value="Split_barrel_FMN-bd"/>
</dbReference>
<dbReference type="Gene3D" id="2.30.110.10">
    <property type="entry name" value="Electron Transport, Fmn-binding Protein, Chain A"/>
    <property type="match status" value="1"/>
</dbReference>
<protein>
    <submittedName>
        <fullName evidence="5">Flavin reductase (DIM6/NTAB) family NADH-FMN oxidoreductase RutF</fullName>
    </submittedName>
</protein>
<gene>
    <name evidence="5" type="ORF">JOC54_003390</name>
</gene>
<reference evidence="5" key="1">
    <citation type="submission" date="2021-01" db="EMBL/GenBank/DDBJ databases">
        <title>Genomic Encyclopedia of Type Strains, Phase IV (KMG-IV): sequencing the most valuable type-strain genomes for metagenomic binning, comparative biology and taxonomic classification.</title>
        <authorList>
            <person name="Goeker M."/>
        </authorList>
    </citation>
    <scope>NUCLEOTIDE SEQUENCE</scope>
    <source>
        <strain evidence="5">DSM 21943</strain>
    </source>
</reference>
<name>A0ABS2SXZ2_9BACI</name>
<feature type="domain" description="Flavin reductase like" evidence="4">
    <location>
        <begin position="10"/>
        <end position="150"/>
    </location>
</feature>
<sequence length="185" mass="20956">MIEPVHASSWHTYPSMVAIVTSQYDQEHNVMASGWHTFMATDPGHYGIAVRKETYTYELIKQSGVFAVQFLPAAQSEQIQACGTYSGREIDKFSSFSIPYRPGIKVDVPILSDAYFAYECKVVGQHTYGTHEWIVGEVVQSYRDKQLFTGTNAVDLNRLQVPLYIGRSEYRVLTSDAPRKIHIKP</sequence>
<proteinExistence type="inferred from homology"/>
<dbReference type="PANTHER" id="PTHR43567">
    <property type="entry name" value="FLAVOREDOXIN-RELATED-RELATED"/>
    <property type="match status" value="1"/>
</dbReference>
<evidence type="ECO:0000256" key="3">
    <source>
        <dbReference type="ARBA" id="ARBA00038054"/>
    </source>
</evidence>
<dbReference type="EMBL" id="JAFBCV010000011">
    <property type="protein sequence ID" value="MBM7840110.1"/>
    <property type="molecule type" value="Genomic_DNA"/>
</dbReference>
<evidence type="ECO:0000256" key="1">
    <source>
        <dbReference type="ARBA" id="ARBA00001917"/>
    </source>
</evidence>
<dbReference type="InterPro" id="IPR052174">
    <property type="entry name" value="Flavoredoxin"/>
</dbReference>
<evidence type="ECO:0000259" key="4">
    <source>
        <dbReference type="SMART" id="SM00903"/>
    </source>
</evidence>
<comment type="similarity">
    <text evidence="3">Belongs to the flavoredoxin family.</text>
</comment>
<dbReference type="Proteomes" id="UP001179280">
    <property type="component" value="Unassembled WGS sequence"/>
</dbReference>
<evidence type="ECO:0000256" key="2">
    <source>
        <dbReference type="ARBA" id="ARBA00022630"/>
    </source>
</evidence>
<dbReference type="Pfam" id="PF01613">
    <property type="entry name" value="Flavin_Reduct"/>
    <property type="match status" value="1"/>
</dbReference>
<dbReference type="SMART" id="SM00903">
    <property type="entry name" value="Flavin_Reduct"/>
    <property type="match status" value="1"/>
</dbReference>
<dbReference type="SUPFAM" id="SSF50475">
    <property type="entry name" value="FMN-binding split barrel"/>
    <property type="match status" value="1"/>
</dbReference>
<dbReference type="PANTHER" id="PTHR43567:SF1">
    <property type="entry name" value="FLAVOREDOXIN"/>
    <property type="match status" value="1"/>
</dbReference>
<organism evidence="5 6">
    <name type="scientific">Shouchella xiaoxiensis</name>
    <dbReference type="NCBI Taxonomy" id="766895"/>
    <lineage>
        <taxon>Bacteria</taxon>
        <taxon>Bacillati</taxon>
        <taxon>Bacillota</taxon>
        <taxon>Bacilli</taxon>
        <taxon>Bacillales</taxon>
        <taxon>Bacillaceae</taxon>
        <taxon>Shouchella</taxon>
    </lineage>
</organism>
<dbReference type="InterPro" id="IPR002563">
    <property type="entry name" value="Flavin_Rdtase-like_dom"/>
</dbReference>
<accession>A0ABS2SXZ2</accession>
<keyword evidence="6" id="KW-1185">Reference proteome</keyword>
<keyword evidence="2" id="KW-0285">Flavoprotein</keyword>
<comment type="cofactor">
    <cofactor evidence="1">
        <name>FMN</name>
        <dbReference type="ChEBI" id="CHEBI:58210"/>
    </cofactor>
</comment>
<dbReference type="RefSeq" id="WP_204467555.1">
    <property type="nucleotide sequence ID" value="NZ_JAFBCV010000011.1"/>
</dbReference>
<evidence type="ECO:0000313" key="5">
    <source>
        <dbReference type="EMBL" id="MBM7840110.1"/>
    </source>
</evidence>
<comment type="caution">
    <text evidence="5">The sequence shown here is derived from an EMBL/GenBank/DDBJ whole genome shotgun (WGS) entry which is preliminary data.</text>
</comment>